<evidence type="ECO:0000313" key="2">
    <source>
        <dbReference type="Proteomes" id="UP000814128"/>
    </source>
</evidence>
<dbReference type="Proteomes" id="UP000814128">
    <property type="component" value="Unassembled WGS sequence"/>
</dbReference>
<comment type="caution">
    <text evidence="1">The sequence shown here is derived from an EMBL/GenBank/DDBJ whole genome shotgun (WGS) entry which is preliminary data.</text>
</comment>
<sequence length="538" mass="60082">MTPFGLFPDVLVILGPPLALPLLFPVLFFALKRLQGARSPLNVLRGPKSRSWLFGSTAGINDPHRLMEDWVAEYGDTMVVEGLLGSRSLLTVDTTALHHVFSNARTFVRPPAARRTFDSVLGKGLLFAEGEQHRRQRKVISPAFAPVQVRAFTEVFVRKSNELRDIWLDLASKTTRKDGRVKVDGFAWLNKATLDIIGLTGFDHDFDALHSRSKETDKLYKAFRTVTTQPRSPLTFLLAQIPGPSFLMRLGASRERAEAFRYIRTAGYEIVREKRAAVLSAADGRPVGKNEFQNDLLSLLIKSNLPSDLPTSMRMSDEEISGQVPTTAVSWTLFALACHTSVQAQLRVELLNFPTDTPTMDELNALPMLDRVTREVLRLYAPVSMVSRAVTEDTVIPFGKPFTDKHGVARTELRISKGDAVIIPIRMLNRSAEVWGEDAQEFRPERWENLPESAHALPSIYSNILTFNAGPHACIGFRFSITEAKALVFAIVRTFEVELAIQPDDIVRKTAVVGRPFVEGRLRGGVELPLLVRPLSYE</sequence>
<gene>
    <name evidence="1" type="ORF">K488DRAFT_85648</name>
</gene>
<dbReference type="EMBL" id="MU273539">
    <property type="protein sequence ID" value="KAI0032675.1"/>
    <property type="molecule type" value="Genomic_DNA"/>
</dbReference>
<accession>A0ACB8QLY7</accession>
<protein>
    <submittedName>
        <fullName evidence="1">Cytochrome P450</fullName>
    </submittedName>
</protein>
<organism evidence="1 2">
    <name type="scientific">Vararia minispora EC-137</name>
    <dbReference type="NCBI Taxonomy" id="1314806"/>
    <lineage>
        <taxon>Eukaryota</taxon>
        <taxon>Fungi</taxon>
        <taxon>Dikarya</taxon>
        <taxon>Basidiomycota</taxon>
        <taxon>Agaricomycotina</taxon>
        <taxon>Agaricomycetes</taxon>
        <taxon>Russulales</taxon>
        <taxon>Lachnocladiaceae</taxon>
        <taxon>Vararia</taxon>
    </lineage>
</organism>
<evidence type="ECO:0000313" key="1">
    <source>
        <dbReference type="EMBL" id="KAI0032675.1"/>
    </source>
</evidence>
<reference evidence="1" key="1">
    <citation type="submission" date="2021-02" db="EMBL/GenBank/DDBJ databases">
        <authorList>
            <consortium name="DOE Joint Genome Institute"/>
            <person name="Ahrendt S."/>
            <person name="Looney B.P."/>
            <person name="Miyauchi S."/>
            <person name="Morin E."/>
            <person name="Drula E."/>
            <person name="Courty P.E."/>
            <person name="Chicoki N."/>
            <person name="Fauchery L."/>
            <person name="Kohler A."/>
            <person name="Kuo A."/>
            <person name="Labutti K."/>
            <person name="Pangilinan J."/>
            <person name="Lipzen A."/>
            <person name="Riley R."/>
            <person name="Andreopoulos W."/>
            <person name="He G."/>
            <person name="Johnson J."/>
            <person name="Barry K.W."/>
            <person name="Grigoriev I.V."/>
            <person name="Nagy L."/>
            <person name="Hibbett D."/>
            <person name="Henrissat B."/>
            <person name="Matheny P.B."/>
            <person name="Labbe J."/>
            <person name="Martin F."/>
        </authorList>
    </citation>
    <scope>NUCLEOTIDE SEQUENCE</scope>
    <source>
        <strain evidence="1">EC-137</strain>
    </source>
</reference>
<proteinExistence type="predicted"/>
<name>A0ACB8QLY7_9AGAM</name>
<keyword evidence="2" id="KW-1185">Reference proteome</keyword>
<reference evidence="1" key="2">
    <citation type="journal article" date="2022" name="New Phytol.">
        <title>Evolutionary transition to the ectomycorrhizal habit in the genomes of a hyperdiverse lineage of mushroom-forming fungi.</title>
        <authorList>
            <person name="Looney B."/>
            <person name="Miyauchi S."/>
            <person name="Morin E."/>
            <person name="Drula E."/>
            <person name="Courty P.E."/>
            <person name="Kohler A."/>
            <person name="Kuo A."/>
            <person name="LaButti K."/>
            <person name="Pangilinan J."/>
            <person name="Lipzen A."/>
            <person name="Riley R."/>
            <person name="Andreopoulos W."/>
            <person name="He G."/>
            <person name="Johnson J."/>
            <person name="Nolan M."/>
            <person name="Tritt A."/>
            <person name="Barry K.W."/>
            <person name="Grigoriev I.V."/>
            <person name="Nagy L.G."/>
            <person name="Hibbett D."/>
            <person name="Henrissat B."/>
            <person name="Matheny P.B."/>
            <person name="Labbe J."/>
            <person name="Martin F.M."/>
        </authorList>
    </citation>
    <scope>NUCLEOTIDE SEQUENCE</scope>
    <source>
        <strain evidence="1">EC-137</strain>
    </source>
</reference>